<reference evidence="2" key="1">
    <citation type="submission" date="2021-03" db="EMBL/GenBank/DDBJ databases">
        <authorList>
            <person name="Bekaert M."/>
        </authorList>
    </citation>
    <scope>NUCLEOTIDE SEQUENCE</scope>
</reference>
<dbReference type="InterPro" id="IPR011029">
    <property type="entry name" value="DEATH-like_dom_sf"/>
</dbReference>
<organism evidence="2 3">
    <name type="scientific">Mytilus edulis</name>
    <name type="common">Blue mussel</name>
    <dbReference type="NCBI Taxonomy" id="6550"/>
    <lineage>
        <taxon>Eukaryota</taxon>
        <taxon>Metazoa</taxon>
        <taxon>Spiralia</taxon>
        <taxon>Lophotrochozoa</taxon>
        <taxon>Mollusca</taxon>
        <taxon>Bivalvia</taxon>
        <taxon>Autobranchia</taxon>
        <taxon>Pteriomorphia</taxon>
        <taxon>Mytilida</taxon>
        <taxon>Mytiloidea</taxon>
        <taxon>Mytilidae</taxon>
        <taxon>Mytilinae</taxon>
        <taxon>Mytilus</taxon>
    </lineage>
</organism>
<protein>
    <recommendedName>
        <fullName evidence="1">Death domain-containing protein</fullName>
    </recommendedName>
</protein>
<accession>A0A8S3VE12</accession>
<dbReference type="PROSITE" id="PS50017">
    <property type="entry name" value="DEATH_DOMAIN"/>
    <property type="match status" value="1"/>
</dbReference>
<comment type="caution">
    <text evidence="2">The sequence shown here is derived from an EMBL/GenBank/DDBJ whole genome shotgun (WGS) entry which is preliminary data.</text>
</comment>
<keyword evidence="3" id="KW-1185">Reference proteome</keyword>
<feature type="domain" description="Death" evidence="1">
    <location>
        <begin position="119"/>
        <end position="174"/>
    </location>
</feature>
<sequence length="188" mass="22008">MLPVFLIQRLECYAEGKLFSTTERCKEKKTWSCKRGVVHESECCLYWVFDKEEWENVEYQYGQTGKLGVQIMAMHECGKKMQKLFQTMSLSDLLDALKEIDRLILCVRLPRQLGRRVIQLGIELGLSFASIEETIYNNPKNMYNQLYDVLKKWKESSEQKPSVNTLMKALQRTDSGGLTFLRNEYKPT</sequence>
<proteinExistence type="predicted"/>
<dbReference type="Gene3D" id="1.10.533.10">
    <property type="entry name" value="Death Domain, Fas"/>
    <property type="match status" value="1"/>
</dbReference>
<dbReference type="GO" id="GO:0007165">
    <property type="term" value="P:signal transduction"/>
    <property type="evidence" value="ECO:0007669"/>
    <property type="project" value="InterPro"/>
</dbReference>
<dbReference type="EMBL" id="CAJPWZ010003148">
    <property type="protein sequence ID" value="CAG2253314.1"/>
    <property type="molecule type" value="Genomic_DNA"/>
</dbReference>
<evidence type="ECO:0000259" key="1">
    <source>
        <dbReference type="PROSITE" id="PS50017"/>
    </source>
</evidence>
<dbReference type="InterPro" id="IPR000488">
    <property type="entry name" value="Death_dom"/>
</dbReference>
<evidence type="ECO:0000313" key="2">
    <source>
        <dbReference type="EMBL" id="CAG2253314.1"/>
    </source>
</evidence>
<dbReference type="Proteomes" id="UP000683360">
    <property type="component" value="Unassembled WGS sequence"/>
</dbReference>
<dbReference type="SUPFAM" id="SSF47986">
    <property type="entry name" value="DEATH domain"/>
    <property type="match status" value="1"/>
</dbReference>
<name>A0A8S3VE12_MYTED</name>
<evidence type="ECO:0000313" key="3">
    <source>
        <dbReference type="Proteomes" id="UP000683360"/>
    </source>
</evidence>
<dbReference type="Pfam" id="PF00531">
    <property type="entry name" value="Death"/>
    <property type="match status" value="1"/>
</dbReference>
<dbReference type="AlphaFoldDB" id="A0A8S3VE12"/>
<gene>
    <name evidence="2" type="ORF">MEDL_64851</name>
</gene>